<dbReference type="PANTHER" id="PTHR19324:SF33">
    <property type="entry name" value="MUCIN-5AC"/>
    <property type="match status" value="1"/>
</dbReference>
<gene>
    <name evidence="3" type="ORF">SNE40_017379</name>
</gene>
<keyword evidence="4" id="KW-1185">Reference proteome</keyword>
<dbReference type="AlphaFoldDB" id="A0AAN8PFQ8"/>
<accession>A0AAN8PFQ8</accession>
<feature type="signal peptide" evidence="1">
    <location>
        <begin position="1"/>
        <end position="18"/>
    </location>
</feature>
<dbReference type="InterPro" id="IPR031569">
    <property type="entry name" value="ApeC"/>
</dbReference>
<dbReference type="Pfam" id="PF16977">
    <property type="entry name" value="ApeC"/>
    <property type="match status" value="1"/>
</dbReference>
<name>A0AAN8PFQ8_PATCE</name>
<organism evidence="3 4">
    <name type="scientific">Patella caerulea</name>
    <name type="common">Rayed Mediterranean limpet</name>
    <dbReference type="NCBI Taxonomy" id="87958"/>
    <lineage>
        <taxon>Eukaryota</taxon>
        <taxon>Metazoa</taxon>
        <taxon>Spiralia</taxon>
        <taxon>Lophotrochozoa</taxon>
        <taxon>Mollusca</taxon>
        <taxon>Gastropoda</taxon>
        <taxon>Patellogastropoda</taxon>
        <taxon>Patelloidea</taxon>
        <taxon>Patellidae</taxon>
        <taxon>Patella</taxon>
    </lineage>
</organism>
<dbReference type="PROSITE" id="PS51412">
    <property type="entry name" value="MACPF_2"/>
    <property type="match status" value="1"/>
</dbReference>
<feature type="chain" id="PRO_5042863035" description="MACPF domain-containing protein" evidence="1">
    <location>
        <begin position="19"/>
        <end position="544"/>
    </location>
</feature>
<protein>
    <recommendedName>
        <fullName evidence="2">MACPF domain-containing protein</fullName>
    </recommendedName>
</protein>
<evidence type="ECO:0000313" key="4">
    <source>
        <dbReference type="Proteomes" id="UP001347796"/>
    </source>
</evidence>
<dbReference type="Proteomes" id="UP001347796">
    <property type="component" value="Unassembled WGS sequence"/>
</dbReference>
<proteinExistence type="predicted"/>
<sequence length="544" mass="59612">MHLLELTLLVLVGHLVHGYSPGIDFIGIGYNLLKANPEGGVGRTGGVDPGLNVVRQILQLSSGAVPKEVIYQKRSSCLQVKSSQIFYGTKSYQKRLSLGLHASGKGNGEVASAAYSLSAGYNHAYSQTNKNRNVEFDDETICNLGTARFAEELSRLHNFHVTNNFVSAVCQLSRIYTTAAYMKFLDDWGTHVIMEVQFGTKVIRRYQSSLSEFINHVQKSGGAGFSVSGTYNGYGGSLAVDFNKFKASSAYKLQFGNLQSTLTSGSTSQPEPVGLTIKTIAEALDANYWQGSTVLKECGHSLGDLHLKQTNIVKALTGYAKYKLFKPPTDPQLKIPLTWPSGTYGLVKSTSGCPAGRVTWHTGMRHQGDNSVRHKNRITHVVSGGHSVTLEFCMKGDAKITEFDADWPAGDYCILKYLTCPKGFQSGSIYWDDPDTSGNTNSKSGAMPDGEFNSNTRIDFCCRKDSLPTHQIMLPTEKPFTLFKYTRECQHVAGMKAIEHYMHWEDESSHNHDSVTGAHPMDTGGSNQHALHICQYSKSGSLIG</sequence>
<dbReference type="Pfam" id="PF01823">
    <property type="entry name" value="MACPF"/>
    <property type="match status" value="1"/>
</dbReference>
<evidence type="ECO:0000256" key="1">
    <source>
        <dbReference type="SAM" id="SignalP"/>
    </source>
</evidence>
<dbReference type="InterPro" id="IPR020864">
    <property type="entry name" value="MACPF"/>
</dbReference>
<comment type="caution">
    <text evidence="3">The sequence shown here is derived from an EMBL/GenBank/DDBJ whole genome shotgun (WGS) entry which is preliminary data.</text>
</comment>
<dbReference type="EMBL" id="JAZGQO010000011">
    <property type="protein sequence ID" value="KAK6174028.1"/>
    <property type="molecule type" value="Genomic_DNA"/>
</dbReference>
<keyword evidence="1" id="KW-0732">Signal</keyword>
<feature type="domain" description="MACPF" evidence="2">
    <location>
        <begin position="9"/>
        <end position="344"/>
    </location>
</feature>
<evidence type="ECO:0000259" key="2">
    <source>
        <dbReference type="PROSITE" id="PS51412"/>
    </source>
</evidence>
<evidence type="ECO:0000313" key="3">
    <source>
        <dbReference type="EMBL" id="KAK6174028.1"/>
    </source>
</evidence>
<reference evidence="3 4" key="1">
    <citation type="submission" date="2024-01" db="EMBL/GenBank/DDBJ databases">
        <title>The genome of the rayed Mediterranean limpet Patella caerulea (Linnaeus, 1758).</title>
        <authorList>
            <person name="Anh-Thu Weber A."/>
            <person name="Halstead-Nussloch G."/>
        </authorList>
    </citation>
    <scope>NUCLEOTIDE SEQUENCE [LARGE SCALE GENOMIC DNA]</scope>
    <source>
        <strain evidence="3">AATW-2023a</strain>
        <tissue evidence="3">Whole specimen</tissue>
    </source>
</reference>
<dbReference type="PANTHER" id="PTHR19324">
    <property type="entry name" value="PERFORIN-LIKE PROTEIN 1"/>
    <property type="match status" value="1"/>
</dbReference>